<accession>A0ABV4M6Y6</accession>
<dbReference type="EMBL" id="JBGOOT010000007">
    <property type="protein sequence ID" value="MEZ8195287.1"/>
    <property type="molecule type" value="Genomic_DNA"/>
</dbReference>
<gene>
    <name evidence="1" type="ORF">ACED38_10345</name>
</gene>
<dbReference type="Proteomes" id="UP001569153">
    <property type="component" value="Unassembled WGS sequence"/>
</dbReference>
<sequence>MSTPVSSKLSSLSTFEKLEQLLSFDGATDNMLTVIALGGLSQKVRQLWWASEESFSMTPSAPLQDMLSLHAQQCWQEIRHNIDIYQALSEYVKMCFSDTPCFQSDIHLHHRYPELPLIKFWLASASCCCRKAPIEQDVLWSKHLQLTQSLCIATELQKQNQQCIVYYHQTAIMVIELETRKIVVMAHKAFPSFSIHNFNVQFFPYPN</sequence>
<proteinExistence type="predicted"/>
<dbReference type="RefSeq" id="WP_371730366.1">
    <property type="nucleotide sequence ID" value="NZ_JBGOOT010000007.1"/>
</dbReference>
<protein>
    <submittedName>
        <fullName evidence="1">Uncharacterized protein</fullName>
    </submittedName>
</protein>
<comment type="caution">
    <text evidence="1">The sequence shown here is derived from an EMBL/GenBank/DDBJ whole genome shotgun (WGS) entry which is preliminary data.</text>
</comment>
<reference evidence="1 2" key="1">
    <citation type="submission" date="2024-06" db="EMBL/GenBank/DDBJ databases">
        <authorList>
            <person name="Steensen K."/>
            <person name="Seneca J."/>
            <person name="Bartlau N."/>
            <person name="Yu A.X."/>
            <person name="Polz M.F."/>
        </authorList>
    </citation>
    <scope>NUCLEOTIDE SEQUENCE [LARGE SCALE GENOMIC DNA]</scope>
    <source>
        <strain evidence="1 2">FF146</strain>
    </source>
</reference>
<keyword evidence="2" id="KW-1185">Reference proteome</keyword>
<organism evidence="1 2">
    <name type="scientific">Vibrio cortegadensis</name>
    <dbReference type="NCBI Taxonomy" id="1328770"/>
    <lineage>
        <taxon>Bacteria</taxon>
        <taxon>Pseudomonadati</taxon>
        <taxon>Pseudomonadota</taxon>
        <taxon>Gammaproteobacteria</taxon>
        <taxon>Vibrionales</taxon>
        <taxon>Vibrionaceae</taxon>
        <taxon>Vibrio</taxon>
    </lineage>
</organism>
<evidence type="ECO:0000313" key="2">
    <source>
        <dbReference type="Proteomes" id="UP001569153"/>
    </source>
</evidence>
<evidence type="ECO:0000313" key="1">
    <source>
        <dbReference type="EMBL" id="MEZ8195287.1"/>
    </source>
</evidence>
<name>A0ABV4M6Y6_9VIBR</name>